<name>A0A6J7FUI4_9ZZZZ</name>
<evidence type="ECO:0000256" key="2">
    <source>
        <dbReference type="ARBA" id="ARBA00005684"/>
    </source>
</evidence>
<keyword evidence="6" id="KW-0119">Carbohydrate metabolism</keyword>
<dbReference type="EMBL" id="CAFBLP010000139">
    <property type="protein sequence ID" value="CAB4895283.1"/>
    <property type="molecule type" value="Genomic_DNA"/>
</dbReference>
<dbReference type="Pfam" id="PF02446">
    <property type="entry name" value="Glyco_hydro_77"/>
    <property type="match status" value="1"/>
</dbReference>
<evidence type="ECO:0000256" key="1">
    <source>
        <dbReference type="ARBA" id="ARBA00000439"/>
    </source>
</evidence>
<dbReference type="GO" id="GO:0005975">
    <property type="term" value="P:carbohydrate metabolic process"/>
    <property type="evidence" value="ECO:0007669"/>
    <property type="project" value="InterPro"/>
</dbReference>
<dbReference type="InterPro" id="IPR003385">
    <property type="entry name" value="Glyco_hydro_77"/>
</dbReference>
<evidence type="ECO:0000256" key="3">
    <source>
        <dbReference type="ARBA" id="ARBA00012560"/>
    </source>
</evidence>
<evidence type="ECO:0000256" key="5">
    <source>
        <dbReference type="ARBA" id="ARBA00022679"/>
    </source>
</evidence>
<reference evidence="9" key="1">
    <citation type="submission" date="2020-05" db="EMBL/GenBank/DDBJ databases">
        <authorList>
            <person name="Chiriac C."/>
            <person name="Salcher M."/>
            <person name="Ghai R."/>
            <person name="Kavagutti S V."/>
        </authorList>
    </citation>
    <scope>NUCLEOTIDE SEQUENCE</scope>
</reference>
<evidence type="ECO:0000256" key="6">
    <source>
        <dbReference type="ARBA" id="ARBA00023277"/>
    </source>
</evidence>
<evidence type="ECO:0000256" key="4">
    <source>
        <dbReference type="ARBA" id="ARBA00022676"/>
    </source>
</evidence>
<sequence>MHDAWGVSDGYFDVDGQWYPTSDATRQRLREAIGTPTPGPPMWFVPSGEVHTLWDECHLILEDGTDMGGTDALPGDLPIGYHHLSPIAGGPVTTLVIHPRACPPIPQMWGVSAQIYALWSNNSWGIGDLADLASLARAVAEAGAGALLISPLHQPAPSAPQQDSPYYPSSRRAWNPLLIALDGPRPDGLACSPTELIQRDDVWRAKRLALEQLCANSATPTPLPTRVALWNALCDEFGPDWSSWPLELRRPDDAAIAARLRDHREFAQRAGFHQWCQQVIAEQLDHVRASGTALIGDLAVGFSPNGADAWEYQDLLALDVRIGAPPDPFNADGQEWGIPAFIPWRLRNASYEPFIATVRAALCGVDGLRIDHVMGLFRQFWVPVGSPPSEGAYVSFPAEELLAIIALEATRVGAFVIGEDLGTVGDGVREALAQRNIAGTRVLWFEPGSPATWPQNTLATVTTHDLPTIAGVLTGADGNDEQRQRLLEIDGADDLREAIDQIHAAVLASPARLRLVAVDDLCAALQRPNLPGTVGGTNWRTRLPVPVDAIRIPTFTPEHHHD</sequence>
<dbReference type="InterPro" id="IPR017853">
    <property type="entry name" value="GH"/>
</dbReference>
<proteinExistence type="inferred from homology"/>
<comment type="catalytic activity">
    <reaction evidence="1">
        <text>Transfers a segment of a (1-&gt;4)-alpha-D-glucan to a new position in an acceptor, which may be glucose or a (1-&gt;4)-alpha-D-glucan.</text>
        <dbReference type="EC" id="2.4.1.25"/>
    </reaction>
</comment>
<accession>A0A6J7FUI4</accession>
<evidence type="ECO:0000256" key="7">
    <source>
        <dbReference type="ARBA" id="ARBA00031423"/>
    </source>
</evidence>
<evidence type="ECO:0000313" key="9">
    <source>
        <dbReference type="EMBL" id="CAB4895283.1"/>
    </source>
</evidence>
<dbReference type="SUPFAM" id="SSF51445">
    <property type="entry name" value="(Trans)glycosidases"/>
    <property type="match status" value="1"/>
</dbReference>
<protein>
    <recommendedName>
        <fullName evidence="3">4-alpha-glucanotransferase</fullName>
        <ecNumber evidence="3">2.4.1.25</ecNumber>
    </recommendedName>
    <alternativeName>
        <fullName evidence="7">Amylomaltase</fullName>
    </alternativeName>
    <alternativeName>
        <fullName evidence="8">Disproportionating enzyme</fullName>
    </alternativeName>
</protein>
<organism evidence="9">
    <name type="scientific">freshwater metagenome</name>
    <dbReference type="NCBI Taxonomy" id="449393"/>
    <lineage>
        <taxon>unclassified sequences</taxon>
        <taxon>metagenomes</taxon>
        <taxon>ecological metagenomes</taxon>
    </lineage>
</organism>
<gene>
    <name evidence="9" type="ORF">UFOPK3376_03121</name>
</gene>
<comment type="similarity">
    <text evidence="2">Belongs to the disproportionating enzyme family.</text>
</comment>
<evidence type="ECO:0000256" key="8">
    <source>
        <dbReference type="ARBA" id="ARBA00031501"/>
    </source>
</evidence>
<dbReference type="EC" id="2.4.1.25" evidence="3"/>
<keyword evidence="5" id="KW-0808">Transferase</keyword>
<dbReference type="AlphaFoldDB" id="A0A6J7FUI4"/>
<dbReference type="GO" id="GO:0004134">
    <property type="term" value="F:4-alpha-glucanotransferase activity"/>
    <property type="evidence" value="ECO:0007669"/>
    <property type="project" value="UniProtKB-EC"/>
</dbReference>
<keyword evidence="4" id="KW-0328">Glycosyltransferase</keyword>
<dbReference type="PANTHER" id="PTHR32438">
    <property type="entry name" value="4-ALPHA-GLUCANOTRANSFERASE DPE1, CHLOROPLASTIC/AMYLOPLASTIC"/>
    <property type="match status" value="1"/>
</dbReference>
<dbReference type="Gene3D" id="3.20.20.80">
    <property type="entry name" value="Glycosidases"/>
    <property type="match status" value="1"/>
</dbReference>
<dbReference type="PANTHER" id="PTHR32438:SF5">
    <property type="entry name" value="4-ALPHA-GLUCANOTRANSFERASE DPE1, CHLOROPLASTIC_AMYLOPLASTIC"/>
    <property type="match status" value="1"/>
</dbReference>